<dbReference type="OrthoDB" id="377381at2759"/>
<sequence>MVSLERIKFRLEESLEKHRVRLLKTRNGNVNKWNDIKRDKNSKNININGDTNLNKKKKQLHSEIISNQIKQKKKIIENGDPLKGKTIINKLANIKKYQNKSISNNGNFNIKGKGSIGTYELNSKKEETKNEVIINNKSENIFSDYILNNEKENKDINLYGCEDGENFRYVSKETQDHLNDLFRNFVNCKINNLYVINGEKSKNKKEQNNLDTQNDPQNDPQNGLQNEGYENGESVDCVEKLKEGEKCELSNFNLNDKCLDSMNELNTVNHKIEFENLENMNRYMINKRTYGSDFIKLMEIEKKMKKKIKSFEKKRKESRRISNEKCSSIFSNCASMKSMSINSQKDFSKTSSNFSESVCCSDCNAEHISNCGSSNMGSFLDQEKSLGSRSIELFTTQKNVYIHNGYKKYSMLDKRKKQATKVGKLYDEKVLQNNEDAYAAPKRLKNLQTDTKLRLRSGRSDRSVRTARTANSSSSSNESFHKLHKTICYERGIANDYNTLTYPCEICKNCFDKRQSKRYLSSGSVHKDVDEKWNNNYDCLKCNKNKYEHNKGLSFKAHKYYDKINNNLLFISKKNELESSNLTSSEYIGSQNYNKNFKLLASCPHKEFDKMKKYYYIEEDENNQDKYNMNKEMHEIIEPVNQKKWRRESVDNILDNDIKNVSNTDFNHKNGMSIPTKTEPLVMHGKKEEEEKGLSKSCNLNIHNSDKKNVSMNDKYSHSYPDYKKMKFPFKYHKINDIKIEEPSYSRDICMLEDTDKGSNSMNRCTHKYLNKEKSEENISPWFYNDNNKLTPRKMLKELSDKRKKFKQATSIVSDKLKDIKNLSHHINECKDILKQEPNYFDKKNYKDYDSSYYNENNTSENFGVDLEKNEKDANLENKKSFNLFDVDKDNIFSEEKVEQSCKTKNEDINNGNSNENNSIVLEKKTRNSHTSIKNAVLKKILKMKIEAMKRDLIKKESKILNDVEEKFNDLQDCSFKSRSVSFSAHLSDDNIKGLKDKVINEKGKDGNNISRECPNLNKHDIYCNKNQGDSFWNEKKSSSIYSEGIPIIQIDNYKKNNISNCSSNSEQRIISSDTLGTEINSDKIDVVYFNESFYCHLKNVNNNDAYPNSEEPISKEDKSLLMAAYLKDKKKEDNEKKKNNKYEKCSLKYNIEYFKLAKLFCEDNNLFKNYVQNMSANIRGNNSNMDQTVLSIVKKFQYKKYPINAHIEQGVNLKGLMKRSGTKYCYTQDKREKNYLTNSIKKDHLNGNYKYDCASYNNGYMNSKKYINNFNKEETTPKGSNVQPYFNGGNGNIINNQTNVKIPNNTINNNIIKRENEIYKFSAPEIIYEEKNLNKPSKVYLTKKSKIALKKNTLLRTSALVNRYEKLRCK</sequence>
<evidence type="ECO:0000313" key="3">
    <source>
        <dbReference type="EMBL" id="EUD69853.1"/>
    </source>
</evidence>
<dbReference type="EMBL" id="LR865418">
    <property type="protein sequence ID" value="CAD2112276.1"/>
    <property type="molecule type" value="Genomic_DNA"/>
</dbReference>
<feature type="region of interest" description="Disordered" evidence="1">
    <location>
        <begin position="201"/>
        <end position="229"/>
    </location>
</feature>
<keyword evidence="5" id="KW-1185">Reference proteome</keyword>
<gene>
    <name evidence="2" type="ORF">PVPCR_1305590</name>
    <name evidence="3" type="ORF">YYG_04915</name>
</gene>
<evidence type="ECO:0000313" key="5">
    <source>
        <dbReference type="Proteomes" id="UP000515268"/>
    </source>
</evidence>
<evidence type="ECO:0000313" key="2">
    <source>
        <dbReference type="EMBL" id="CAD2112276.1"/>
    </source>
</evidence>
<dbReference type="EMBL" id="KI965409">
    <property type="protein sequence ID" value="EUD69853.1"/>
    <property type="molecule type" value="Genomic_DNA"/>
</dbReference>
<dbReference type="Proteomes" id="UP000515268">
    <property type="component" value="Chromosome PVPCR_13"/>
</dbReference>
<feature type="compositionally biased region" description="Low complexity" evidence="1">
    <location>
        <begin position="466"/>
        <end position="477"/>
    </location>
</feature>
<feature type="compositionally biased region" description="Polar residues" evidence="1">
    <location>
        <begin position="209"/>
        <end position="225"/>
    </location>
</feature>
<name>W7AF11_PLAVN</name>
<feature type="region of interest" description="Disordered" evidence="1">
    <location>
        <begin position="456"/>
        <end position="477"/>
    </location>
</feature>
<evidence type="ECO:0000256" key="1">
    <source>
        <dbReference type="SAM" id="MobiDB-lite"/>
    </source>
</evidence>
<reference evidence="2 5" key="2">
    <citation type="submission" date="2020-08" db="EMBL/GenBank/DDBJ databases">
        <authorList>
            <person name="Ramaprasad A."/>
        </authorList>
    </citation>
    <scope>NUCLEOTIDE SEQUENCE [LARGE SCALE GENOMIC DNA]</scope>
</reference>
<proteinExistence type="predicted"/>
<reference evidence="3 4" key="1">
    <citation type="submission" date="2013-02" db="EMBL/GenBank/DDBJ databases">
        <title>The Genome Sequence of Plasmodium vinckei petteri CR.</title>
        <authorList>
            <consortium name="The Broad Institute Genome Sequencing Platform"/>
            <consortium name="The Broad Institute Genome Sequencing Center for Infectious Disease"/>
            <person name="Neafsey D."/>
            <person name="Cheeseman I."/>
            <person name="Volkman S."/>
            <person name="Adams J."/>
            <person name="Walker B."/>
            <person name="Young S.K."/>
            <person name="Zeng Q."/>
            <person name="Gargeya S."/>
            <person name="Fitzgerald M."/>
            <person name="Haas B."/>
            <person name="Abouelleil A."/>
            <person name="Alvarado L."/>
            <person name="Arachchi H.M."/>
            <person name="Berlin A.M."/>
            <person name="Chapman S.B."/>
            <person name="Dewar J."/>
            <person name="Goldberg J."/>
            <person name="Griggs A."/>
            <person name="Gujja S."/>
            <person name="Hansen M."/>
            <person name="Howarth C."/>
            <person name="Imamovic A."/>
            <person name="Larimer J."/>
            <person name="McCowan C."/>
            <person name="Murphy C."/>
            <person name="Neiman D."/>
            <person name="Pearson M."/>
            <person name="Priest M."/>
            <person name="Roberts A."/>
            <person name="Saif S."/>
            <person name="Shea T."/>
            <person name="Sisk P."/>
            <person name="Sykes S."/>
            <person name="Wortman J."/>
            <person name="Nusbaum C."/>
            <person name="Birren B."/>
        </authorList>
    </citation>
    <scope>NUCLEOTIDE SEQUENCE [LARGE SCALE GENOMIC DNA]</scope>
    <source>
        <strain evidence="3 4">CR</strain>
    </source>
</reference>
<dbReference type="VEuPathDB" id="PlasmoDB:PVPCR_1305590"/>
<accession>W7AF11</accession>
<protein>
    <submittedName>
        <fullName evidence="3">Uncharacterized protein</fullName>
    </submittedName>
</protein>
<dbReference type="Proteomes" id="UP000030659">
    <property type="component" value="Unassembled WGS sequence"/>
</dbReference>
<evidence type="ECO:0000313" key="4">
    <source>
        <dbReference type="Proteomes" id="UP000030659"/>
    </source>
</evidence>
<organism evidence="3 4">
    <name type="scientific">Plasmodium vinckei petteri</name>
    <dbReference type="NCBI Taxonomy" id="138298"/>
    <lineage>
        <taxon>Eukaryota</taxon>
        <taxon>Sar</taxon>
        <taxon>Alveolata</taxon>
        <taxon>Apicomplexa</taxon>
        <taxon>Aconoidasida</taxon>
        <taxon>Haemosporida</taxon>
        <taxon>Plasmodiidae</taxon>
        <taxon>Plasmodium</taxon>
        <taxon>Plasmodium (Vinckeia)</taxon>
    </lineage>
</organism>